<dbReference type="Pfam" id="PF13489">
    <property type="entry name" value="Methyltransf_23"/>
    <property type="match status" value="1"/>
</dbReference>
<proteinExistence type="predicted"/>
<comment type="caution">
    <text evidence="1">The sequence shown here is derived from an EMBL/GenBank/DDBJ whole genome shotgun (WGS) entry which is preliminary data.</text>
</comment>
<keyword evidence="2" id="KW-1185">Reference proteome</keyword>
<dbReference type="SUPFAM" id="SSF53335">
    <property type="entry name" value="S-adenosyl-L-methionine-dependent methyltransferases"/>
    <property type="match status" value="1"/>
</dbReference>
<dbReference type="Proteomes" id="UP000295765">
    <property type="component" value="Unassembled WGS sequence"/>
</dbReference>
<protein>
    <submittedName>
        <fullName evidence="1">Methyltransferase family protein</fullName>
    </submittedName>
</protein>
<dbReference type="AlphaFoldDB" id="A0A4R2L0Y7"/>
<dbReference type="InterPro" id="IPR029063">
    <property type="entry name" value="SAM-dependent_MTases_sf"/>
</dbReference>
<reference evidence="1 2" key="1">
    <citation type="submission" date="2019-03" db="EMBL/GenBank/DDBJ databases">
        <title>Genomic Encyclopedia of Type Strains, Phase IV (KMG-IV): sequencing the most valuable type-strain genomes for metagenomic binning, comparative biology and taxonomic classification.</title>
        <authorList>
            <person name="Goeker M."/>
        </authorList>
    </citation>
    <scope>NUCLEOTIDE SEQUENCE [LARGE SCALE GENOMIC DNA]</scope>
    <source>
        <strain evidence="1 2">DSM 25287</strain>
    </source>
</reference>
<dbReference type="Gene3D" id="3.40.50.150">
    <property type="entry name" value="Vaccinia Virus protein VP39"/>
    <property type="match status" value="1"/>
</dbReference>
<dbReference type="OrthoDB" id="932345at2"/>
<dbReference type="GO" id="GO:0032259">
    <property type="term" value="P:methylation"/>
    <property type="evidence" value="ECO:0007669"/>
    <property type="project" value="UniProtKB-KW"/>
</dbReference>
<dbReference type="GO" id="GO:0008168">
    <property type="term" value="F:methyltransferase activity"/>
    <property type="evidence" value="ECO:0007669"/>
    <property type="project" value="UniProtKB-KW"/>
</dbReference>
<organism evidence="1 2">
    <name type="scientific">Plasticicumulans lactativorans</name>
    <dbReference type="NCBI Taxonomy" id="1133106"/>
    <lineage>
        <taxon>Bacteria</taxon>
        <taxon>Pseudomonadati</taxon>
        <taxon>Pseudomonadota</taxon>
        <taxon>Gammaproteobacteria</taxon>
        <taxon>Candidatus Competibacteraceae</taxon>
        <taxon>Plasticicumulans</taxon>
    </lineage>
</organism>
<sequence length="255" mass="29149">MDTPDDSHIDAALEEVGSFVRRQGDGDYFVHHRERYRNDLATVGGFHRGGEILEIGSVPCHLTAALRLLGYPVVGIDLAPERCRPIIDRYGLALRHCDIEREPLPFADGAFRYVLFNEVFEHLRIDPLFTLSELNRVLADDGVLMLTTPNLYAIQQIARFLSGRGFGDPLTEFAKLRAIGHMGHVREYSHREVRRFLAYSRFAVERVDFHHYYYPRTLRGALAYVLFRVLPARFRSYQVVLARKAGPSPALAPLR</sequence>
<dbReference type="RefSeq" id="WP_132544756.1">
    <property type="nucleotide sequence ID" value="NZ_SLWY01000020.1"/>
</dbReference>
<dbReference type="CDD" id="cd02440">
    <property type="entry name" value="AdoMet_MTases"/>
    <property type="match status" value="1"/>
</dbReference>
<gene>
    <name evidence="1" type="ORF">EV699_12010</name>
</gene>
<keyword evidence="1" id="KW-0489">Methyltransferase</keyword>
<keyword evidence="1" id="KW-0808">Transferase</keyword>
<accession>A0A4R2L0Y7</accession>
<dbReference type="EMBL" id="SLWY01000020">
    <property type="protein sequence ID" value="TCO79232.1"/>
    <property type="molecule type" value="Genomic_DNA"/>
</dbReference>
<evidence type="ECO:0000313" key="2">
    <source>
        <dbReference type="Proteomes" id="UP000295765"/>
    </source>
</evidence>
<name>A0A4R2L0Y7_9GAMM</name>
<evidence type="ECO:0000313" key="1">
    <source>
        <dbReference type="EMBL" id="TCO79232.1"/>
    </source>
</evidence>